<feature type="compositionally biased region" description="Polar residues" evidence="1">
    <location>
        <begin position="242"/>
        <end position="255"/>
    </location>
</feature>
<feature type="compositionally biased region" description="Polar residues" evidence="1">
    <location>
        <begin position="46"/>
        <end position="57"/>
    </location>
</feature>
<dbReference type="OMA" id="RARIWQK"/>
<dbReference type="OrthoDB" id="78113at2759"/>
<evidence type="ECO:0000313" key="2">
    <source>
        <dbReference type="EMBL" id="CEG39480.1"/>
    </source>
</evidence>
<evidence type="ECO:0000313" key="3">
    <source>
        <dbReference type="Proteomes" id="UP000054928"/>
    </source>
</evidence>
<feature type="region of interest" description="Disordered" evidence="1">
    <location>
        <begin position="326"/>
        <end position="388"/>
    </location>
</feature>
<feature type="compositionally biased region" description="Basic residues" evidence="1">
    <location>
        <begin position="35"/>
        <end position="44"/>
    </location>
</feature>
<feature type="region of interest" description="Disordered" evidence="1">
    <location>
        <begin position="242"/>
        <end position="270"/>
    </location>
</feature>
<protein>
    <submittedName>
        <fullName evidence="2">Uncharacterized protein</fullName>
    </submittedName>
</protein>
<feature type="compositionally biased region" description="Basic and acidic residues" evidence="1">
    <location>
        <begin position="256"/>
        <end position="270"/>
    </location>
</feature>
<dbReference type="EMBL" id="CCYD01000428">
    <property type="protein sequence ID" value="CEG39480.1"/>
    <property type="molecule type" value="Genomic_DNA"/>
</dbReference>
<dbReference type="Proteomes" id="UP000054928">
    <property type="component" value="Unassembled WGS sequence"/>
</dbReference>
<keyword evidence="3" id="KW-1185">Reference proteome</keyword>
<proteinExistence type="predicted"/>
<dbReference type="STRING" id="4781.A0A0P1AFG1"/>
<organism evidence="2 3">
    <name type="scientific">Plasmopara halstedii</name>
    <name type="common">Downy mildew of sunflower</name>
    <dbReference type="NCBI Taxonomy" id="4781"/>
    <lineage>
        <taxon>Eukaryota</taxon>
        <taxon>Sar</taxon>
        <taxon>Stramenopiles</taxon>
        <taxon>Oomycota</taxon>
        <taxon>Peronosporomycetes</taxon>
        <taxon>Peronosporales</taxon>
        <taxon>Peronosporaceae</taxon>
        <taxon>Plasmopara</taxon>
    </lineage>
</organism>
<feature type="region of interest" description="Disordered" evidence="1">
    <location>
        <begin position="1"/>
        <end position="57"/>
    </location>
</feature>
<accession>A0A0P1AFG1</accession>
<evidence type="ECO:0000256" key="1">
    <source>
        <dbReference type="SAM" id="MobiDB-lite"/>
    </source>
</evidence>
<name>A0A0P1AFG1_PLAHL</name>
<dbReference type="AlphaFoldDB" id="A0A0P1AFG1"/>
<sequence length="388" mass="42330">MESEPVLRRSKREHQPSAKAASLTSQILPTTSSRTSRRSQRRRITGSASPASTSVSARFSSPIQDAATSVASADVIPAHVDGVNSAGQRRRVRAAAHTGSKTSVTQRFDSFDSNGIHDGGKVLGRYTSHDCVLLCEIILRQIKEQTLASTVLEETKSPAFIKWESVAKKMETTHKLRMEPQECQLLWKFLAYDEIVMVHNDNLLPDSDEEDFCKTPAAINAQVASQNEKVIKKELSIVATQSGTDAWTEQNASKNSPDKDNTNLSEKEQETSTLVAQHDSKSTLQLYPTYLLPSGVPDAWYRPFGPKDAMPLTFVASRFLKRKPSPTIQSLTGKTSVSSVSGQTFGQPFASELKRKQEISSVSAPAAKSPKLSIPPPAFVSTATPSSI</sequence>
<dbReference type="GeneID" id="36404779"/>
<feature type="compositionally biased region" description="Polar residues" evidence="1">
    <location>
        <begin position="326"/>
        <end position="346"/>
    </location>
</feature>
<feature type="compositionally biased region" description="Low complexity" evidence="1">
    <location>
        <begin position="359"/>
        <end position="372"/>
    </location>
</feature>
<reference evidence="3" key="1">
    <citation type="submission" date="2014-09" db="EMBL/GenBank/DDBJ databases">
        <authorList>
            <person name="Sharma Rahul"/>
            <person name="Thines Marco"/>
        </authorList>
    </citation>
    <scope>NUCLEOTIDE SEQUENCE [LARGE SCALE GENOMIC DNA]</scope>
</reference>
<dbReference type="RefSeq" id="XP_024575849.1">
    <property type="nucleotide sequence ID" value="XM_024725032.1"/>
</dbReference>